<keyword evidence="2" id="KW-0472">Membrane</keyword>
<evidence type="ECO:0000313" key="4">
    <source>
        <dbReference type="EMBL" id="SFS12042.1"/>
    </source>
</evidence>
<dbReference type="EMBL" id="FOZK01000005">
    <property type="protein sequence ID" value="SFS12042.1"/>
    <property type="molecule type" value="Genomic_DNA"/>
</dbReference>
<feature type="domain" description="DUF7981" evidence="3">
    <location>
        <begin position="1"/>
        <end position="62"/>
    </location>
</feature>
<dbReference type="AlphaFoldDB" id="A0A1I6M921"/>
<feature type="compositionally biased region" description="Basic and acidic residues" evidence="1">
    <location>
        <begin position="60"/>
        <end position="72"/>
    </location>
</feature>
<feature type="region of interest" description="Disordered" evidence="1">
    <location>
        <begin position="57"/>
        <end position="79"/>
    </location>
</feature>
<keyword evidence="5" id="KW-1185">Reference proteome</keyword>
<evidence type="ECO:0000256" key="1">
    <source>
        <dbReference type="SAM" id="MobiDB-lite"/>
    </source>
</evidence>
<keyword evidence="2" id="KW-0812">Transmembrane</keyword>
<accession>A0A1I6M921</accession>
<feature type="transmembrane region" description="Helical" evidence="2">
    <location>
        <begin position="36"/>
        <end position="53"/>
    </location>
</feature>
<evidence type="ECO:0000256" key="2">
    <source>
        <dbReference type="SAM" id="Phobius"/>
    </source>
</evidence>
<gene>
    <name evidence="4" type="ORF">SAMN05216559_4000</name>
</gene>
<dbReference type="InterPro" id="IPR058287">
    <property type="entry name" value="DUF7981"/>
</dbReference>
<evidence type="ECO:0000313" key="5">
    <source>
        <dbReference type="Proteomes" id="UP000199062"/>
    </source>
</evidence>
<protein>
    <recommendedName>
        <fullName evidence="3">DUF7981 domain-containing protein</fullName>
    </recommendedName>
</protein>
<dbReference type="STRING" id="767519.SAMN05216559_4000"/>
<keyword evidence="2" id="KW-1133">Transmembrane helix</keyword>
<evidence type="ECO:0000259" key="3">
    <source>
        <dbReference type="Pfam" id="PF25938"/>
    </source>
</evidence>
<dbReference type="Pfam" id="PF25938">
    <property type="entry name" value="DUF7981"/>
    <property type="match status" value="1"/>
</dbReference>
<organism evidence="4 5">
    <name type="scientific">Halomicrobium zhouii</name>
    <dbReference type="NCBI Taxonomy" id="767519"/>
    <lineage>
        <taxon>Archaea</taxon>
        <taxon>Methanobacteriati</taxon>
        <taxon>Methanobacteriota</taxon>
        <taxon>Stenosarchaea group</taxon>
        <taxon>Halobacteria</taxon>
        <taxon>Halobacteriales</taxon>
        <taxon>Haloarculaceae</taxon>
        <taxon>Halomicrobium</taxon>
    </lineage>
</organism>
<proteinExistence type="predicted"/>
<reference evidence="4 5" key="1">
    <citation type="submission" date="2016-10" db="EMBL/GenBank/DDBJ databases">
        <authorList>
            <person name="de Groot N.N."/>
        </authorList>
    </citation>
    <scope>NUCLEOTIDE SEQUENCE [LARGE SCALE GENOMIC DNA]</scope>
    <source>
        <strain evidence="4 5">CGMCC 1.10457</strain>
    </source>
</reference>
<dbReference type="OrthoDB" id="307419at2157"/>
<name>A0A1I6M921_9EURY</name>
<dbReference type="Proteomes" id="UP000199062">
    <property type="component" value="Unassembled WGS sequence"/>
</dbReference>
<dbReference type="RefSeq" id="WP_089819042.1">
    <property type="nucleotide sequence ID" value="NZ_FOZK01000005.1"/>
</dbReference>
<sequence length="79" mass="8458">MDPRTKSRLLWGVVGLLSFLVLIQAYELATSDLVDWGVKLGVAVVVGIAAALVTGQSQKRLVEDEADSRSTDATENESP</sequence>